<keyword evidence="3" id="KW-1185">Reference proteome</keyword>
<feature type="region of interest" description="Disordered" evidence="1">
    <location>
        <begin position="1"/>
        <end position="48"/>
    </location>
</feature>
<sequence>MARKPRSAIDKDQKPIQNPIKRRRQKAEWITRSGRRPNGDPPSGREITRVDRKTHQKIQTWFGVDRDGEKCDLGRRARDWRWMWVEGDGIEYGCDPSKQRTTNLG</sequence>
<accession>A0AAD9X9K6</accession>
<dbReference type="EMBL" id="JANJYI010000003">
    <property type="protein sequence ID" value="KAK2655267.1"/>
    <property type="molecule type" value="Genomic_DNA"/>
</dbReference>
<name>A0AAD9X9K6_9ROSI</name>
<evidence type="ECO:0000313" key="3">
    <source>
        <dbReference type="Proteomes" id="UP001280121"/>
    </source>
</evidence>
<organism evidence="2 3">
    <name type="scientific">Dipteronia dyeriana</name>
    <dbReference type="NCBI Taxonomy" id="168575"/>
    <lineage>
        <taxon>Eukaryota</taxon>
        <taxon>Viridiplantae</taxon>
        <taxon>Streptophyta</taxon>
        <taxon>Embryophyta</taxon>
        <taxon>Tracheophyta</taxon>
        <taxon>Spermatophyta</taxon>
        <taxon>Magnoliopsida</taxon>
        <taxon>eudicotyledons</taxon>
        <taxon>Gunneridae</taxon>
        <taxon>Pentapetalae</taxon>
        <taxon>rosids</taxon>
        <taxon>malvids</taxon>
        <taxon>Sapindales</taxon>
        <taxon>Sapindaceae</taxon>
        <taxon>Hippocastanoideae</taxon>
        <taxon>Acereae</taxon>
        <taxon>Dipteronia</taxon>
    </lineage>
</organism>
<evidence type="ECO:0000256" key="1">
    <source>
        <dbReference type="SAM" id="MobiDB-lite"/>
    </source>
</evidence>
<reference evidence="2" key="1">
    <citation type="journal article" date="2023" name="Plant J.">
        <title>Genome sequences and population genomics provide insights into the demographic history, inbreeding, and mutation load of two 'living fossil' tree species of Dipteronia.</title>
        <authorList>
            <person name="Feng Y."/>
            <person name="Comes H.P."/>
            <person name="Chen J."/>
            <person name="Zhu S."/>
            <person name="Lu R."/>
            <person name="Zhang X."/>
            <person name="Li P."/>
            <person name="Qiu J."/>
            <person name="Olsen K.M."/>
            <person name="Qiu Y."/>
        </authorList>
    </citation>
    <scope>NUCLEOTIDE SEQUENCE</scope>
    <source>
        <strain evidence="2">KIB01</strain>
    </source>
</reference>
<comment type="caution">
    <text evidence="2">The sequence shown here is derived from an EMBL/GenBank/DDBJ whole genome shotgun (WGS) entry which is preliminary data.</text>
</comment>
<dbReference type="AlphaFoldDB" id="A0AAD9X9K6"/>
<protein>
    <submittedName>
        <fullName evidence="2">Uncharacterized protein</fullName>
    </submittedName>
</protein>
<dbReference type="Proteomes" id="UP001280121">
    <property type="component" value="Unassembled WGS sequence"/>
</dbReference>
<evidence type="ECO:0000313" key="2">
    <source>
        <dbReference type="EMBL" id="KAK2655267.1"/>
    </source>
</evidence>
<proteinExistence type="predicted"/>
<gene>
    <name evidence="2" type="ORF">Ddye_008319</name>
</gene>